<dbReference type="NCBIfam" id="TIGR02595">
    <property type="entry name" value="PEP_CTERM"/>
    <property type="match status" value="1"/>
</dbReference>
<dbReference type="Proteomes" id="UP000245765">
    <property type="component" value="Unassembled WGS sequence"/>
</dbReference>
<evidence type="ECO:0000313" key="4">
    <source>
        <dbReference type="Proteomes" id="UP000245765"/>
    </source>
</evidence>
<reference evidence="4" key="1">
    <citation type="submission" date="2018-05" db="EMBL/GenBank/DDBJ databases">
        <authorList>
            <person name="Du Z."/>
            <person name="Wang X."/>
        </authorList>
    </citation>
    <scope>NUCLEOTIDE SEQUENCE [LARGE SCALE GENOMIC DNA]</scope>
    <source>
        <strain evidence="4">CQN31</strain>
    </source>
</reference>
<feature type="domain" description="Ice-binding protein C-terminal" evidence="2">
    <location>
        <begin position="159"/>
        <end position="181"/>
    </location>
</feature>
<keyword evidence="4" id="KW-1185">Reference proteome</keyword>
<proteinExistence type="predicted"/>
<protein>
    <recommendedName>
        <fullName evidence="2">Ice-binding protein C-terminal domain-containing protein</fullName>
    </recommendedName>
</protein>
<dbReference type="OrthoDB" id="5785247at2"/>
<evidence type="ECO:0000259" key="2">
    <source>
        <dbReference type="Pfam" id="PF07589"/>
    </source>
</evidence>
<feature type="transmembrane region" description="Helical" evidence="1">
    <location>
        <begin position="160"/>
        <end position="179"/>
    </location>
</feature>
<keyword evidence="1" id="KW-0812">Transmembrane</keyword>
<comment type="caution">
    <text evidence="3">The sequence shown here is derived from an EMBL/GenBank/DDBJ whole genome shotgun (WGS) entry which is preliminary data.</text>
</comment>
<accession>A0A317FL71</accession>
<name>A0A317FL71_9PROT</name>
<gene>
    <name evidence="3" type="ORF">DFH01_05000</name>
</gene>
<evidence type="ECO:0000313" key="3">
    <source>
        <dbReference type="EMBL" id="PWS39313.1"/>
    </source>
</evidence>
<dbReference type="AlphaFoldDB" id="A0A317FL71"/>
<sequence length="185" mass="19856">MAGRADAAIVACSASVAERVTSGGAALPCQVSTTYDQDFQNRNPITVNREGGFFGFEDWELIDKVGSGQSGSYDVTQLDDFDTFGNWMMIFKSGDDTFLTGYLLEATQLTGDWSSPFRQVNRNGRVSYKDVSHISFYGRGEPLIVAPPSPPPGPEPVVDVPAPASLGLFAAGLLGLGLVRRRSRA</sequence>
<dbReference type="EMBL" id="QGNA01000001">
    <property type="protein sequence ID" value="PWS39313.1"/>
    <property type="molecule type" value="Genomic_DNA"/>
</dbReference>
<keyword evidence="1" id="KW-0472">Membrane</keyword>
<dbReference type="InterPro" id="IPR013424">
    <property type="entry name" value="Ice-binding_C"/>
</dbReference>
<evidence type="ECO:0000256" key="1">
    <source>
        <dbReference type="SAM" id="Phobius"/>
    </source>
</evidence>
<organism evidence="3 4">
    <name type="scientific">Falsiroseomonas bella</name>
    <dbReference type="NCBI Taxonomy" id="2184016"/>
    <lineage>
        <taxon>Bacteria</taxon>
        <taxon>Pseudomonadati</taxon>
        <taxon>Pseudomonadota</taxon>
        <taxon>Alphaproteobacteria</taxon>
        <taxon>Acetobacterales</taxon>
        <taxon>Roseomonadaceae</taxon>
        <taxon>Falsiroseomonas</taxon>
    </lineage>
</organism>
<keyword evidence="1" id="KW-1133">Transmembrane helix</keyword>
<dbReference type="Pfam" id="PF07589">
    <property type="entry name" value="PEP-CTERM"/>
    <property type="match status" value="1"/>
</dbReference>